<evidence type="ECO:0000313" key="1">
    <source>
        <dbReference type="EMBL" id="AVZ75961.1"/>
    </source>
</evidence>
<sequence>MNLSWDDFRLTYQDHRLELVWPGFSVLEAELDRCVSATLRQRGPDGGAQLVFQFRDSDRPVPGLLVIRVDVPARYADGAHIFTEWLQHRHGVPEHAQEAAEDTVLEQVPLNSAAWIAAPAGPASDELFHHVLTRIAMDTD</sequence>
<keyword evidence="2" id="KW-1185">Reference proteome</keyword>
<accession>A0A2R4TA45</accession>
<name>A0A2R4TA45_9ACTN</name>
<proteinExistence type="predicted"/>
<protein>
    <submittedName>
        <fullName evidence="1">Uncharacterized protein</fullName>
    </submittedName>
</protein>
<reference evidence="1 2" key="1">
    <citation type="submission" date="2018-01" db="EMBL/GenBank/DDBJ databases">
        <title>Complete genome sequence of Streptomyces lunaelactis MM109T, a Ferroverdin A producer isolated from cave moonmilk deposits.</title>
        <authorList>
            <person name="Naome A."/>
            <person name="Martinet L."/>
            <person name="Maciejewska M."/>
            <person name="Anderssen S."/>
            <person name="Adam D."/>
            <person name="Tenconi E."/>
            <person name="Deflandre B."/>
            <person name="Arguelles-Arias A."/>
            <person name="Calusinska M."/>
            <person name="Copieters W."/>
            <person name="Karim L."/>
            <person name="Hanikenne M."/>
            <person name="Baurain D."/>
            <person name="van Wezel G."/>
            <person name="Smargiasso N."/>
            <person name="de Pauw E."/>
            <person name="Delfosse P."/>
            <person name="Rigali S."/>
        </authorList>
    </citation>
    <scope>NUCLEOTIDE SEQUENCE [LARGE SCALE GENOMIC DNA]</scope>
    <source>
        <strain evidence="1 2">MM109</strain>
    </source>
</reference>
<dbReference type="KEGG" id="slk:SLUN_30905"/>
<dbReference type="Proteomes" id="UP000244201">
    <property type="component" value="Chromosome"/>
</dbReference>
<gene>
    <name evidence="1" type="ORF">SLUN_30905</name>
</gene>
<dbReference type="GeneID" id="55659663"/>
<dbReference type="RefSeq" id="WP_108153250.1">
    <property type="nucleotide sequence ID" value="NZ_CP026304.1"/>
</dbReference>
<organism evidence="1 2">
    <name type="scientific">Streptomyces lunaelactis</name>
    <dbReference type="NCBI Taxonomy" id="1535768"/>
    <lineage>
        <taxon>Bacteria</taxon>
        <taxon>Bacillati</taxon>
        <taxon>Actinomycetota</taxon>
        <taxon>Actinomycetes</taxon>
        <taxon>Kitasatosporales</taxon>
        <taxon>Streptomycetaceae</taxon>
        <taxon>Streptomyces</taxon>
    </lineage>
</organism>
<dbReference type="OrthoDB" id="4205633at2"/>
<evidence type="ECO:0000313" key="2">
    <source>
        <dbReference type="Proteomes" id="UP000244201"/>
    </source>
</evidence>
<dbReference type="EMBL" id="CP026304">
    <property type="protein sequence ID" value="AVZ75961.1"/>
    <property type="molecule type" value="Genomic_DNA"/>
</dbReference>
<dbReference type="AlphaFoldDB" id="A0A2R4TA45"/>